<gene>
    <name evidence="2" type="ORF">SRA_05591</name>
</gene>
<evidence type="ECO:0000313" key="2">
    <source>
        <dbReference type="EMBL" id="EJN93986.1"/>
    </source>
</evidence>
<comment type="caution">
    <text evidence="2">The sequence shown here is derived from an EMBL/GenBank/DDBJ whole genome shotgun (WGS) entry which is preliminary data.</text>
</comment>
<keyword evidence="1" id="KW-1133">Transmembrane helix</keyword>
<feature type="transmembrane region" description="Helical" evidence="1">
    <location>
        <begin position="35"/>
        <end position="54"/>
    </location>
</feature>
<keyword evidence="1" id="KW-0472">Membrane</keyword>
<organism evidence="2 3">
    <name type="scientific">Streptococcus ratti FA-1 = DSM 20564</name>
    <dbReference type="NCBI Taxonomy" id="699248"/>
    <lineage>
        <taxon>Bacteria</taxon>
        <taxon>Bacillati</taxon>
        <taxon>Bacillota</taxon>
        <taxon>Bacilli</taxon>
        <taxon>Lactobacillales</taxon>
        <taxon>Streptococcaceae</taxon>
        <taxon>Streptococcus</taxon>
    </lineage>
</organism>
<dbReference type="Proteomes" id="UP000007815">
    <property type="component" value="Unassembled WGS sequence"/>
</dbReference>
<evidence type="ECO:0000313" key="3">
    <source>
        <dbReference type="Proteomes" id="UP000007815"/>
    </source>
</evidence>
<dbReference type="EMBL" id="AJTZ01000005">
    <property type="protein sequence ID" value="EJN93986.1"/>
    <property type="molecule type" value="Genomic_DNA"/>
</dbReference>
<keyword evidence="3" id="KW-1185">Reference proteome</keyword>
<evidence type="ECO:0000256" key="1">
    <source>
        <dbReference type="SAM" id="Phobius"/>
    </source>
</evidence>
<reference evidence="2 3" key="1">
    <citation type="submission" date="2009-12" db="EMBL/GenBank/DDBJ databases">
        <authorList>
            <person name="Lefebure T."/>
            <person name="Cornejo O.E."/>
            <person name="Pavinski Bitar P.D."/>
            <person name="Lang P."/>
            <person name="Stanhope M.J."/>
        </authorList>
    </citation>
    <scope>NUCLEOTIDE SEQUENCE [LARGE SCALE GENOMIC DNA]</scope>
    <source>
        <strain evidence="2 3">FA-1</strain>
    </source>
</reference>
<accession>A0ABN0GUW2</accession>
<keyword evidence="1" id="KW-0812">Transmembrane</keyword>
<proteinExistence type="predicted"/>
<name>A0ABN0GUW2_STRRT</name>
<protein>
    <submittedName>
        <fullName evidence="2">Transporter</fullName>
    </submittedName>
</protein>
<sequence length="62" mass="7127">MILFVGKSLFTIFPYTQVAVGIQARTSPPFTFPELALFLELNALYIILFYGLAVRQLKKRFI</sequence>